<gene>
    <name evidence="2" type="ORF">T265_11377</name>
</gene>
<evidence type="ECO:0000313" key="3">
    <source>
        <dbReference type="Proteomes" id="UP000054324"/>
    </source>
</evidence>
<organism evidence="2 3">
    <name type="scientific">Opisthorchis viverrini</name>
    <name type="common">Southeast Asian liver fluke</name>
    <dbReference type="NCBI Taxonomy" id="6198"/>
    <lineage>
        <taxon>Eukaryota</taxon>
        <taxon>Metazoa</taxon>
        <taxon>Spiralia</taxon>
        <taxon>Lophotrochozoa</taxon>
        <taxon>Platyhelminthes</taxon>
        <taxon>Trematoda</taxon>
        <taxon>Digenea</taxon>
        <taxon>Opisthorchiida</taxon>
        <taxon>Opisthorchiata</taxon>
        <taxon>Opisthorchiidae</taxon>
        <taxon>Opisthorchis</taxon>
    </lineage>
</organism>
<dbReference type="KEGG" id="ovi:T265_11377"/>
<evidence type="ECO:0000256" key="1">
    <source>
        <dbReference type="SAM" id="MobiDB-lite"/>
    </source>
</evidence>
<dbReference type="CTD" id="20325545"/>
<protein>
    <submittedName>
        <fullName evidence="2">Uncharacterized protein</fullName>
    </submittedName>
</protein>
<feature type="region of interest" description="Disordered" evidence="1">
    <location>
        <begin position="49"/>
        <end position="90"/>
    </location>
</feature>
<reference evidence="2 3" key="1">
    <citation type="submission" date="2013-11" db="EMBL/GenBank/DDBJ databases">
        <title>Opisthorchis viverrini - life in the bile duct.</title>
        <authorList>
            <person name="Young N.D."/>
            <person name="Nagarajan N."/>
            <person name="Lin S.J."/>
            <person name="Korhonen P.K."/>
            <person name="Jex A.R."/>
            <person name="Hall R.S."/>
            <person name="Safavi-Hemami H."/>
            <person name="Kaewkong W."/>
            <person name="Bertrand D."/>
            <person name="Gao S."/>
            <person name="Seet Q."/>
            <person name="Wongkham S."/>
            <person name="Teh B.T."/>
            <person name="Wongkham C."/>
            <person name="Intapan P.M."/>
            <person name="Maleewong W."/>
            <person name="Yang X."/>
            <person name="Hu M."/>
            <person name="Wang Z."/>
            <person name="Hofmann A."/>
            <person name="Sternberg P.W."/>
            <person name="Tan P."/>
            <person name="Wang J."/>
            <person name="Gasser R.B."/>
        </authorList>
    </citation>
    <scope>NUCLEOTIDE SEQUENCE [LARGE SCALE GENOMIC DNA]</scope>
</reference>
<dbReference type="Proteomes" id="UP000054324">
    <property type="component" value="Unassembled WGS sequence"/>
</dbReference>
<dbReference type="AlphaFoldDB" id="A0A074YYV4"/>
<accession>A0A074YYV4</accession>
<proteinExistence type="predicted"/>
<keyword evidence="3" id="KW-1185">Reference proteome</keyword>
<dbReference type="RefSeq" id="XP_009176280.1">
    <property type="nucleotide sequence ID" value="XM_009178016.1"/>
</dbReference>
<dbReference type="EMBL" id="KL597111">
    <property type="protein sequence ID" value="KER19976.1"/>
    <property type="molecule type" value="Genomic_DNA"/>
</dbReference>
<evidence type="ECO:0000313" key="2">
    <source>
        <dbReference type="EMBL" id="KER19976.1"/>
    </source>
</evidence>
<name>A0A074YYV4_OPIVI</name>
<sequence length="144" mass="16880">MESGPDKTCPKNKVPENGAVEMAQNCLQMTAHEQDSEWEDKQMVRKAAAYKTPGGQKRRRIPERKGYYHNNSEPCQRPRVPSTNEHARHSCETPEISVFDGVYPEMLCERWKHPRMLPCRVRLYSHLHGIKLIMQSRTRYNEQD</sequence>
<dbReference type="GeneID" id="20325545"/>